<evidence type="ECO:0000256" key="5">
    <source>
        <dbReference type="ARBA" id="ARBA00022989"/>
    </source>
</evidence>
<dbReference type="CDD" id="cd06261">
    <property type="entry name" value="TM_PBP2"/>
    <property type="match status" value="1"/>
</dbReference>
<dbReference type="PANTHER" id="PTHR30193:SF37">
    <property type="entry name" value="INNER MEMBRANE ABC TRANSPORTER PERMEASE PROTEIN YCJO"/>
    <property type="match status" value="1"/>
</dbReference>
<evidence type="ECO:0000256" key="4">
    <source>
        <dbReference type="ARBA" id="ARBA00022692"/>
    </source>
</evidence>
<dbReference type="EMBL" id="AP024601">
    <property type="protein sequence ID" value="BCU81352.1"/>
    <property type="molecule type" value="Genomic_DNA"/>
</dbReference>
<evidence type="ECO:0000256" key="6">
    <source>
        <dbReference type="ARBA" id="ARBA00023136"/>
    </source>
</evidence>
<organism evidence="9 10">
    <name type="scientific">Polycladomyces abyssicola</name>
    <dbReference type="NCBI Taxonomy" id="1125966"/>
    <lineage>
        <taxon>Bacteria</taxon>
        <taxon>Bacillati</taxon>
        <taxon>Bacillota</taxon>
        <taxon>Bacilli</taxon>
        <taxon>Bacillales</taxon>
        <taxon>Thermoactinomycetaceae</taxon>
        <taxon>Polycladomyces</taxon>
    </lineage>
</organism>
<evidence type="ECO:0000313" key="10">
    <source>
        <dbReference type="Proteomes" id="UP000677436"/>
    </source>
</evidence>
<feature type="transmembrane region" description="Helical" evidence="7">
    <location>
        <begin position="107"/>
        <end position="129"/>
    </location>
</feature>
<dbReference type="AlphaFoldDB" id="A0A8D5UG47"/>
<keyword evidence="3" id="KW-1003">Cell membrane</keyword>
<reference evidence="9" key="1">
    <citation type="journal article" date="2013" name="Int. J. Syst. Evol. Microbiol.">
        <title>Polycladomyces abyssicola gen. nov., sp. nov., a thermophilic filamentous bacterium isolated from hemipelagic sediment.</title>
        <authorList>
            <person name="Tsubouchi T."/>
            <person name="Shimane Y."/>
            <person name="Mori K."/>
            <person name="Usui K."/>
            <person name="Hiraki T."/>
            <person name="Tame A."/>
            <person name="Uematsu K."/>
            <person name="Maruyama T."/>
            <person name="Hatada Y."/>
        </authorList>
    </citation>
    <scope>NUCLEOTIDE SEQUENCE</scope>
    <source>
        <strain evidence="9">JIR-001</strain>
    </source>
</reference>
<keyword evidence="6 7" id="KW-0472">Membrane</keyword>
<reference evidence="9" key="2">
    <citation type="journal article" date="2021" name="Microbiol. Resour. Announc.">
        <title>Complete Genome Sequence of Polycladomyces abyssicola JIR-001T, Isolated from Hemipelagic Sediment in Deep Seawater.</title>
        <authorList>
            <person name="Tsubouchi T."/>
            <person name="Kaneko Y."/>
        </authorList>
    </citation>
    <scope>NUCLEOTIDE SEQUENCE</scope>
    <source>
        <strain evidence="9">JIR-001</strain>
    </source>
</reference>
<proteinExistence type="inferred from homology"/>
<feature type="transmembrane region" description="Helical" evidence="7">
    <location>
        <begin position="74"/>
        <end position="95"/>
    </location>
</feature>
<feature type="domain" description="ABC transmembrane type-1" evidence="8">
    <location>
        <begin position="70"/>
        <end position="285"/>
    </location>
</feature>
<keyword evidence="2 7" id="KW-0813">Transport</keyword>
<keyword evidence="10" id="KW-1185">Reference proteome</keyword>
<keyword evidence="5 7" id="KW-1133">Transmembrane helix</keyword>
<evidence type="ECO:0000256" key="1">
    <source>
        <dbReference type="ARBA" id="ARBA00004651"/>
    </source>
</evidence>
<dbReference type="GO" id="GO:0055085">
    <property type="term" value="P:transmembrane transport"/>
    <property type="evidence" value="ECO:0007669"/>
    <property type="project" value="InterPro"/>
</dbReference>
<evidence type="ECO:0000256" key="3">
    <source>
        <dbReference type="ARBA" id="ARBA00022475"/>
    </source>
</evidence>
<feature type="transmembrane region" description="Helical" evidence="7">
    <location>
        <begin position="12"/>
        <end position="31"/>
    </location>
</feature>
<protein>
    <submittedName>
        <fullName evidence="9">Sugar ABC transporter permease</fullName>
    </submittedName>
</protein>
<evidence type="ECO:0000259" key="8">
    <source>
        <dbReference type="PROSITE" id="PS50928"/>
    </source>
</evidence>
<comment type="similarity">
    <text evidence="7">Belongs to the binding-protein-dependent transport system permease family.</text>
</comment>
<evidence type="ECO:0000313" key="9">
    <source>
        <dbReference type="EMBL" id="BCU81352.1"/>
    </source>
</evidence>
<dbReference type="SUPFAM" id="SSF161098">
    <property type="entry name" value="MetI-like"/>
    <property type="match status" value="1"/>
</dbReference>
<comment type="subcellular location">
    <subcellularLocation>
        <location evidence="1 7">Cell membrane</location>
        <topology evidence="1 7">Multi-pass membrane protein</topology>
    </subcellularLocation>
</comment>
<feature type="transmembrane region" description="Helical" evidence="7">
    <location>
        <begin position="203"/>
        <end position="226"/>
    </location>
</feature>
<dbReference type="Proteomes" id="UP000677436">
    <property type="component" value="Chromosome"/>
</dbReference>
<dbReference type="GO" id="GO:0005886">
    <property type="term" value="C:plasma membrane"/>
    <property type="evidence" value="ECO:0007669"/>
    <property type="project" value="UniProtKB-SubCell"/>
</dbReference>
<evidence type="ECO:0000256" key="7">
    <source>
        <dbReference type="RuleBase" id="RU363032"/>
    </source>
</evidence>
<dbReference type="PANTHER" id="PTHR30193">
    <property type="entry name" value="ABC TRANSPORTER PERMEASE PROTEIN"/>
    <property type="match status" value="1"/>
</dbReference>
<gene>
    <name evidence="9" type="ORF">JIR001_11350</name>
</gene>
<dbReference type="PROSITE" id="PS50928">
    <property type="entry name" value="ABC_TM1"/>
    <property type="match status" value="1"/>
</dbReference>
<feature type="transmembrane region" description="Helical" evidence="7">
    <location>
        <begin position="267"/>
        <end position="289"/>
    </location>
</feature>
<dbReference type="RefSeq" id="WP_212774595.1">
    <property type="nucleotide sequence ID" value="NZ_AP024601.1"/>
</dbReference>
<dbReference type="InterPro" id="IPR051393">
    <property type="entry name" value="ABC_transporter_permease"/>
</dbReference>
<feature type="transmembrane region" description="Helical" evidence="7">
    <location>
        <begin position="159"/>
        <end position="183"/>
    </location>
</feature>
<keyword evidence="4 7" id="KW-0812">Transmembrane</keyword>
<dbReference type="InterPro" id="IPR035906">
    <property type="entry name" value="MetI-like_sf"/>
</dbReference>
<accession>A0A8D5UG47</accession>
<sequence length="295" mass="33247">MGKRRRIRPEDLAGWGFILPLMAGLLLFRLYPLVESLRLSFHHTNGVMETWAGWDNYRYLLRDEDFWEALRNTLILGGIGMAISIPGSLVLATWIHSARWGRTFFRAVYFLPNITSMVAVAVVFQFLFYPTDQGLVNYILTGWGLPAQGWFADPDTSKLAVALMGVWHGIGYSILIVLAGLQSVPGELYEAAAIDGAGPFRRWWHVTLPGVRPILVFLLITGMISAMRRFNDVWMIGGEAGNPGGSLSTLMLYIYRVGFHSFELGKASAAAYLLFVVVFLLTLAHFRLIRFQRRE</sequence>
<dbReference type="InterPro" id="IPR000515">
    <property type="entry name" value="MetI-like"/>
</dbReference>
<name>A0A8D5UG47_9BACL</name>
<evidence type="ECO:0000256" key="2">
    <source>
        <dbReference type="ARBA" id="ARBA00022448"/>
    </source>
</evidence>
<dbReference type="Gene3D" id="1.10.3720.10">
    <property type="entry name" value="MetI-like"/>
    <property type="match status" value="1"/>
</dbReference>
<dbReference type="KEGG" id="pabs:JIR001_11350"/>
<dbReference type="Pfam" id="PF00528">
    <property type="entry name" value="BPD_transp_1"/>
    <property type="match status" value="1"/>
</dbReference>